<dbReference type="EMBL" id="KZ825065">
    <property type="protein sequence ID" value="RAH56378.1"/>
    <property type="molecule type" value="Genomic_DNA"/>
</dbReference>
<sequence length="139" mass="15860">MVEDFQALSDLAASYSVGVAYEAVAWGTYIDTWEDSPRTVQDVTRENFGLCLEPFHVAARVWGDNTVEIGVREDADLALRQSLHRLVETCPLDKIYYVQLSDGDKSVPSLQPGHHFYQEDFPPALSWSRNMRPFPLRRI</sequence>
<dbReference type="PANTHER" id="PTHR12110:SF38">
    <property type="entry name" value="DIOXYGENASE, PUTATIVE (AFU_ORTHOLOGUE AFUA_6G00240)-RELATED"/>
    <property type="match status" value="1"/>
</dbReference>
<feature type="domain" description="Xylose isomerase-like TIM barrel" evidence="1">
    <location>
        <begin position="2"/>
        <end position="110"/>
    </location>
</feature>
<organism evidence="2 3">
    <name type="scientific">Aspergillus piperis CBS 112811</name>
    <dbReference type="NCBI Taxonomy" id="1448313"/>
    <lineage>
        <taxon>Eukaryota</taxon>
        <taxon>Fungi</taxon>
        <taxon>Dikarya</taxon>
        <taxon>Ascomycota</taxon>
        <taxon>Pezizomycotina</taxon>
        <taxon>Eurotiomycetes</taxon>
        <taxon>Eurotiomycetidae</taxon>
        <taxon>Eurotiales</taxon>
        <taxon>Aspergillaceae</taxon>
        <taxon>Aspergillus</taxon>
        <taxon>Aspergillus subgen. Circumdati</taxon>
    </lineage>
</organism>
<proteinExistence type="predicted"/>
<dbReference type="InterPro" id="IPR050312">
    <property type="entry name" value="IolE/XylAMocC-like"/>
</dbReference>
<dbReference type="AlphaFoldDB" id="A0A8G1VN55"/>
<keyword evidence="3" id="KW-1185">Reference proteome</keyword>
<dbReference type="GeneID" id="37167383"/>
<dbReference type="PANTHER" id="PTHR12110">
    <property type="entry name" value="HYDROXYPYRUVATE ISOMERASE"/>
    <property type="match status" value="1"/>
</dbReference>
<name>A0A8G1VN55_9EURO</name>
<gene>
    <name evidence="2" type="ORF">BO85DRAFT_497095</name>
</gene>
<accession>A0A8G1VN55</accession>
<evidence type="ECO:0000259" key="1">
    <source>
        <dbReference type="Pfam" id="PF01261"/>
    </source>
</evidence>
<dbReference type="SUPFAM" id="SSF51658">
    <property type="entry name" value="Xylose isomerase-like"/>
    <property type="match status" value="1"/>
</dbReference>
<dbReference type="InterPro" id="IPR013022">
    <property type="entry name" value="Xyl_isomerase-like_TIM-brl"/>
</dbReference>
<dbReference type="Gene3D" id="3.20.20.150">
    <property type="entry name" value="Divalent-metal-dependent TIM barrel enzymes"/>
    <property type="match status" value="1"/>
</dbReference>
<dbReference type="Proteomes" id="UP000249526">
    <property type="component" value="Unassembled WGS sequence"/>
</dbReference>
<evidence type="ECO:0000313" key="2">
    <source>
        <dbReference type="EMBL" id="RAH56378.1"/>
    </source>
</evidence>
<dbReference type="RefSeq" id="XP_025514300.1">
    <property type="nucleotide sequence ID" value="XM_025663981.1"/>
</dbReference>
<dbReference type="Pfam" id="PF01261">
    <property type="entry name" value="AP_endonuc_2"/>
    <property type="match status" value="1"/>
</dbReference>
<protein>
    <recommendedName>
        <fullName evidence="1">Xylose isomerase-like TIM barrel domain-containing protein</fullName>
    </recommendedName>
</protein>
<evidence type="ECO:0000313" key="3">
    <source>
        <dbReference type="Proteomes" id="UP000249526"/>
    </source>
</evidence>
<reference evidence="2 3" key="1">
    <citation type="submission" date="2018-02" db="EMBL/GenBank/DDBJ databases">
        <title>The genomes of Aspergillus section Nigri reveals drivers in fungal speciation.</title>
        <authorList>
            <consortium name="DOE Joint Genome Institute"/>
            <person name="Vesth T.C."/>
            <person name="Nybo J."/>
            <person name="Theobald S."/>
            <person name="Brandl J."/>
            <person name="Frisvad J.C."/>
            <person name="Nielsen K.F."/>
            <person name="Lyhne E.K."/>
            <person name="Kogle M.E."/>
            <person name="Kuo A."/>
            <person name="Riley R."/>
            <person name="Clum A."/>
            <person name="Nolan M."/>
            <person name="Lipzen A."/>
            <person name="Salamov A."/>
            <person name="Henrissat B."/>
            <person name="Wiebenga A."/>
            <person name="De vries R.P."/>
            <person name="Grigoriev I.V."/>
            <person name="Mortensen U.H."/>
            <person name="Andersen M.R."/>
            <person name="Baker S.E."/>
        </authorList>
    </citation>
    <scope>NUCLEOTIDE SEQUENCE [LARGE SCALE GENOMIC DNA]</scope>
    <source>
        <strain evidence="2 3">CBS 112811</strain>
    </source>
</reference>
<dbReference type="InterPro" id="IPR036237">
    <property type="entry name" value="Xyl_isomerase-like_sf"/>
</dbReference>